<name>A0A562Q0Q1_9BURK</name>
<organism evidence="3 4">
    <name type="scientific">Pseudoduganella flava</name>
    <dbReference type="NCBI Taxonomy" id="871742"/>
    <lineage>
        <taxon>Bacteria</taxon>
        <taxon>Pseudomonadati</taxon>
        <taxon>Pseudomonadota</taxon>
        <taxon>Betaproteobacteria</taxon>
        <taxon>Burkholderiales</taxon>
        <taxon>Oxalobacteraceae</taxon>
        <taxon>Telluria group</taxon>
        <taxon>Pseudoduganella</taxon>
    </lineage>
</organism>
<dbReference type="RefSeq" id="WP_145873871.1">
    <property type="nucleotide sequence ID" value="NZ_CP046904.1"/>
</dbReference>
<evidence type="ECO:0000256" key="1">
    <source>
        <dbReference type="SAM" id="Phobius"/>
    </source>
</evidence>
<dbReference type="NCBIfam" id="TIGR02243">
    <property type="entry name" value="putative baseplate assembly protein"/>
    <property type="match status" value="1"/>
</dbReference>
<dbReference type="EMBL" id="CP046904">
    <property type="protein sequence ID" value="QGZ38222.1"/>
    <property type="molecule type" value="Genomic_DNA"/>
</dbReference>
<evidence type="ECO:0000313" key="5">
    <source>
        <dbReference type="Proteomes" id="UP000437862"/>
    </source>
</evidence>
<dbReference type="EMBL" id="VLKW01000002">
    <property type="protein sequence ID" value="TWI50249.1"/>
    <property type="molecule type" value="Genomic_DNA"/>
</dbReference>
<evidence type="ECO:0000313" key="3">
    <source>
        <dbReference type="EMBL" id="TWI50249.1"/>
    </source>
</evidence>
<reference evidence="3" key="2">
    <citation type="submission" date="2019-07" db="EMBL/GenBank/DDBJ databases">
        <authorList>
            <person name="Whitman W."/>
            <person name="Huntemann M."/>
            <person name="Clum A."/>
            <person name="Pillay M."/>
            <person name="Palaniappan K."/>
            <person name="Varghese N."/>
            <person name="Mikhailova N."/>
            <person name="Stamatis D."/>
            <person name="Reddy T."/>
            <person name="Daum C."/>
            <person name="Shapiro N."/>
            <person name="Ivanova N."/>
            <person name="Kyrpides N."/>
            <person name="Woyke T."/>
        </authorList>
    </citation>
    <scope>NUCLEOTIDE SEQUENCE</scope>
    <source>
        <strain evidence="3">CGMCC 1.10685</strain>
    </source>
</reference>
<dbReference type="AlphaFoldDB" id="A0A562Q0Q1"/>
<dbReference type="Proteomes" id="UP000315112">
    <property type="component" value="Unassembled WGS sequence"/>
</dbReference>
<feature type="transmembrane region" description="Helical" evidence="1">
    <location>
        <begin position="758"/>
        <end position="778"/>
    </location>
</feature>
<reference evidence="2 5" key="3">
    <citation type="submission" date="2019-12" db="EMBL/GenBank/DDBJ databases">
        <title>Draft Genome Sequences of Six Type Strains of the Genus Massilia.</title>
        <authorList>
            <person name="Miess H."/>
            <person name="Frediansyah A."/>
            <person name="Goeker M."/>
            <person name="Gross H."/>
        </authorList>
    </citation>
    <scope>NUCLEOTIDE SEQUENCE [LARGE SCALE GENOMIC DNA]</scope>
    <source>
        <strain evidence="2 5">DSM 26639</strain>
    </source>
</reference>
<evidence type="ECO:0000313" key="2">
    <source>
        <dbReference type="EMBL" id="QGZ38222.1"/>
    </source>
</evidence>
<evidence type="ECO:0000313" key="4">
    <source>
        <dbReference type="Proteomes" id="UP000315112"/>
    </source>
</evidence>
<dbReference type="InterPro" id="IPR011749">
    <property type="entry name" value="CHP02243"/>
</dbReference>
<keyword evidence="1" id="KW-1133">Transmembrane helix</keyword>
<proteinExistence type="predicted"/>
<dbReference type="OrthoDB" id="9796131at2"/>
<dbReference type="Proteomes" id="UP000437862">
    <property type="component" value="Chromosome"/>
</dbReference>
<gene>
    <name evidence="2" type="ORF">GO485_03590</name>
    <name evidence="3" type="ORF">IP92_01478</name>
</gene>
<reference evidence="3 4" key="1">
    <citation type="journal article" date="2015" name="Stand. Genomic Sci.">
        <title>Genomic Encyclopedia of Bacterial and Archaeal Type Strains, Phase III: the genomes of soil and plant-associated and newly described type strains.</title>
        <authorList>
            <person name="Whitman W.B."/>
            <person name="Woyke T."/>
            <person name="Klenk H.P."/>
            <person name="Zhou Y."/>
            <person name="Lilburn T.G."/>
            <person name="Beck B.J."/>
            <person name="De Vos P."/>
            <person name="Vandamme P."/>
            <person name="Eisen J.A."/>
            <person name="Garrity G."/>
            <person name="Hugenholtz P."/>
            <person name="Kyrpides N.C."/>
        </authorList>
    </citation>
    <scope>NUCLEOTIDE SEQUENCE [LARGE SCALE GENOMIC DNA]</scope>
    <source>
        <strain evidence="3 4">CGMCC 1.10685</strain>
    </source>
</reference>
<keyword evidence="1" id="KW-0472">Membrane</keyword>
<keyword evidence="5" id="KW-1185">Reference proteome</keyword>
<keyword evidence="1" id="KW-0812">Transmembrane</keyword>
<sequence length="831" mass="90950">MMDLRCRNEQRRQALFNNPRWNGIDFLEVGPDQLSLCVHFFGQVPQGLDPRAVRIEGGRRIRDIRVLAVACAQDDDDERDDCLHITLDKYGDFSTYRLCLVDPACPEHPLPGLDPRYACLAFSFKIDCPNPFDCAPAPCVPAVEAPGPDIDYLAKDYDSFRRLLLERLTLSMPEWRERHVPDVGIMLVELLAYTADMLSYYQDAVATEAYLETARRRISVRRHVRLLDYQLHEGCNARAWVALGSDTDRLLPPDVYFVTGSPALAQLTVEYGGPALPEYAVQALPAGRHQGYQPMLKPGADGIALVAAHSRIAFHTWGDTECCLPAGSRRATLRDEDPEQPGRRVLALHRGDVLIFEEVKGPLTGSEYDADPARRHAVRITSVRHDEDGLLGVPVLEIEWGAEDALPFALCLSGRLAAPDCSPVDGISVARGNVVLVEHGMPAAEELGPVQPGLDAGECACEGSIVDMRRPALPFRARLEHAPLVHSVPARSHLPAARSLLQEPAEARPRVALVERGDAGAAWQAYPDLLHSGADERHFVAEIDDDGVAWLRFGDGEAGRMPAADTRFQATYLVGGGTAGNAAAEAIRYLVYREQMVDGSGLTVRNPLPAVGGMAPETVAAARMAAPYAFRTVAQRAVTAADYAELAQRDPRVARAHARLRWNGSWQEAVVALDPLGTEITSPALRRAVAGALYRYRRMGHDLRVVAARYVPLMLELHVCVLPDYVRGHVQAALRERLSNRRLADGSLGFFHPDRLDFGGIVALSALVGAVQAVAGVASVRVLRLHRYGEPPAGEVEAGLLKLAPHEIAQLDNDRDFPEQGQLLLTMDGGR</sequence>
<protein>
    <submittedName>
        <fullName evidence="2 3">Baseplate assembly protein</fullName>
    </submittedName>
</protein>
<accession>A0A562Q0Q1</accession>